<feature type="transmembrane region" description="Helical" evidence="2">
    <location>
        <begin position="6"/>
        <end position="27"/>
    </location>
</feature>
<keyword evidence="2" id="KW-0812">Transmembrane</keyword>
<dbReference type="STRING" id="27835.A0A0N4XLL4"/>
<reference evidence="5" key="1">
    <citation type="submission" date="2017-02" db="UniProtKB">
        <authorList>
            <consortium name="WormBaseParasite"/>
        </authorList>
    </citation>
    <scope>IDENTIFICATION</scope>
</reference>
<dbReference type="Proteomes" id="UP000271162">
    <property type="component" value="Unassembled WGS sequence"/>
</dbReference>
<dbReference type="PANTHER" id="PTHR12436">
    <property type="entry name" value="80 KDA MCM3-ASSOCIATED PROTEIN"/>
    <property type="match status" value="1"/>
</dbReference>
<feature type="region of interest" description="Disordered" evidence="1">
    <location>
        <begin position="101"/>
        <end position="189"/>
    </location>
</feature>
<keyword evidence="2" id="KW-1133">Transmembrane helix</keyword>
<evidence type="ECO:0000313" key="5">
    <source>
        <dbReference type="WBParaSite" id="NBR_0000341601-mRNA-1"/>
    </source>
</evidence>
<feature type="compositionally biased region" description="Basic and acidic residues" evidence="1">
    <location>
        <begin position="117"/>
        <end position="133"/>
    </location>
</feature>
<accession>A0A0N4XLL4</accession>
<name>A0A0N4XLL4_NIPBR</name>
<proteinExistence type="predicted"/>
<dbReference type="EMBL" id="UYSL01005068">
    <property type="protein sequence ID" value="VDL67006.1"/>
    <property type="molecule type" value="Genomic_DNA"/>
</dbReference>
<evidence type="ECO:0000256" key="1">
    <source>
        <dbReference type="SAM" id="MobiDB-lite"/>
    </source>
</evidence>
<evidence type="ECO:0000256" key="2">
    <source>
        <dbReference type="SAM" id="Phobius"/>
    </source>
</evidence>
<feature type="compositionally biased region" description="Low complexity" evidence="1">
    <location>
        <begin position="134"/>
        <end position="148"/>
    </location>
</feature>
<keyword evidence="4" id="KW-1185">Reference proteome</keyword>
<keyword evidence="2" id="KW-0472">Membrane</keyword>
<dbReference type="AlphaFoldDB" id="A0A0N4XLL4"/>
<feature type="compositionally biased region" description="Basic and acidic residues" evidence="1">
    <location>
        <begin position="173"/>
        <end position="189"/>
    </location>
</feature>
<dbReference type="InterPro" id="IPR045107">
    <property type="entry name" value="SAC3/GANP/THP3"/>
</dbReference>
<evidence type="ECO:0000313" key="4">
    <source>
        <dbReference type="Proteomes" id="UP000271162"/>
    </source>
</evidence>
<dbReference type="GO" id="GO:0005634">
    <property type="term" value="C:nucleus"/>
    <property type="evidence" value="ECO:0007669"/>
    <property type="project" value="TreeGrafter"/>
</dbReference>
<gene>
    <name evidence="3" type="ORF">NBR_LOCUS3417</name>
</gene>
<organism evidence="5">
    <name type="scientific">Nippostrongylus brasiliensis</name>
    <name type="common">Rat hookworm</name>
    <dbReference type="NCBI Taxonomy" id="27835"/>
    <lineage>
        <taxon>Eukaryota</taxon>
        <taxon>Metazoa</taxon>
        <taxon>Ecdysozoa</taxon>
        <taxon>Nematoda</taxon>
        <taxon>Chromadorea</taxon>
        <taxon>Rhabditida</taxon>
        <taxon>Rhabditina</taxon>
        <taxon>Rhabditomorpha</taxon>
        <taxon>Strongyloidea</taxon>
        <taxon>Heligmosomidae</taxon>
        <taxon>Nippostrongylus</taxon>
    </lineage>
</organism>
<reference evidence="3 4" key="2">
    <citation type="submission" date="2018-11" db="EMBL/GenBank/DDBJ databases">
        <authorList>
            <consortium name="Pathogen Informatics"/>
        </authorList>
    </citation>
    <scope>NUCLEOTIDE SEQUENCE [LARGE SCALE GENOMIC DNA]</scope>
</reference>
<protein>
    <submittedName>
        <fullName evidence="5">Leukocyte receptor cluster member 8 (inferred by orthology to a human protein)</fullName>
    </submittedName>
</protein>
<dbReference type="WBParaSite" id="NBR_0000341601-mRNA-1">
    <property type="protein sequence ID" value="NBR_0000341601-mRNA-1"/>
    <property type="gene ID" value="NBR_0000341601"/>
</dbReference>
<sequence length="265" mass="30709">MLTIRIPYYFFGCLPGCLFGCLSGYIFDQLRRYVERAYLAAQCAEDRQKVQEYLEKRLRPLLQAGTTRAIDWDREPLPHERNYELPASWTPVATLRASMQANVVGKSSSHTKHDRKRTASPDAKVESKRDRHSSSSSSDVEIIKVKSIVSKKKSQKERKREGHLSKKEKKKQNHVERQQKKDTARWHVEEDSTRIEERARRFADDARVAAVSAVAASRPVRMRLVKGTCQNIEKSFFRLTAVCCYSFLKYFLKFYIFSLTCCCLA</sequence>
<dbReference type="PANTHER" id="PTHR12436:SF4">
    <property type="entry name" value="LEUKOCYTE RECEPTOR CLUSTER MEMBER 8"/>
    <property type="match status" value="1"/>
</dbReference>
<evidence type="ECO:0000313" key="3">
    <source>
        <dbReference type="EMBL" id="VDL67006.1"/>
    </source>
</evidence>